<organism evidence="1 2">
    <name type="scientific">Kumtagia ephedrae</name>
    <dbReference type="NCBI Taxonomy" id="2116701"/>
    <lineage>
        <taxon>Bacteria</taxon>
        <taxon>Pseudomonadati</taxon>
        <taxon>Pseudomonadota</taxon>
        <taxon>Alphaproteobacteria</taxon>
        <taxon>Hyphomicrobiales</taxon>
        <taxon>Phyllobacteriaceae</taxon>
        <taxon>Kumtagia</taxon>
    </lineage>
</organism>
<dbReference type="AlphaFoldDB" id="A0A2P7SPU9"/>
<proteinExistence type="predicted"/>
<dbReference type="Proteomes" id="UP000241229">
    <property type="component" value="Unassembled WGS sequence"/>
</dbReference>
<keyword evidence="2" id="KW-1185">Reference proteome</keyword>
<gene>
    <name evidence="1" type="ORF">C7I84_05965</name>
</gene>
<accession>A0A2P7SPU9</accession>
<name>A0A2P7SPU9_9HYPH</name>
<dbReference type="EMBL" id="PXYK01000004">
    <property type="protein sequence ID" value="PSJ64489.1"/>
    <property type="molecule type" value="Genomic_DNA"/>
</dbReference>
<dbReference type="RefSeq" id="WP_106771236.1">
    <property type="nucleotide sequence ID" value="NZ_PXYK01000004.1"/>
</dbReference>
<dbReference type="OrthoDB" id="8100983at2"/>
<evidence type="ECO:0000313" key="1">
    <source>
        <dbReference type="EMBL" id="PSJ64489.1"/>
    </source>
</evidence>
<comment type="caution">
    <text evidence="1">The sequence shown here is derived from an EMBL/GenBank/DDBJ whole genome shotgun (WGS) entry which is preliminary data.</text>
</comment>
<evidence type="ECO:0000313" key="2">
    <source>
        <dbReference type="Proteomes" id="UP000241229"/>
    </source>
</evidence>
<reference evidence="1 2" key="1">
    <citation type="submission" date="2018-03" db="EMBL/GenBank/DDBJ databases">
        <title>The draft genome of Mesorhizobium sp. 6GN-30.</title>
        <authorList>
            <person name="Liu L."/>
            <person name="Li L."/>
            <person name="Wang T."/>
            <person name="Zhang X."/>
            <person name="Liang L."/>
        </authorList>
    </citation>
    <scope>NUCLEOTIDE SEQUENCE [LARGE SCALE GENOMIC DNA]</scope>
    <source>
        <strain evidence="1 2">6GN30</strain>
    </source>
</reference>
<sequence>MTIAERRAREEYDRKNPWLPIGEAQEDGSICELRVSHHGAAADMGAARFFLHEGKWYRIEPPKVVHRFEPLVEYRSTGFTIAKHRMRSVIARAEYGTHEYRGGRRYQKPRQYKLYWRADD</sequence>
<protein>
    <submittedName>
        <fullName evidence="1">Uncharacterized protein</fullName>
    </submittedName>
</protein>